<dbReference type="STRING" id="1314782.A0A165UV27"/>
<keyword evidence="4 9" id="KW-0808">Transferase</keyword>
<evidence type="ECO:0000256" key="5">
    <source>
        <dbReference type="ARBA" id="ARBA00022723"/>
    </source>
</evidence>
<keyword evidence="7" id="KW-0862">Zinc</keyword>
<dbReference type="SUPFAM" id="SSF48239">
    <property type="entry name" value="Terpenoid cyclases/Protein prenyltransferases"/>
    <property type="match status" value="1"/>
</dbReference>
<evidence type="ECO:0000313" key="10">
    <source>
        <dbReference type="Proteomes" id="UP000076761"/>
    </source>
</evidence>
<proteinExistence type="inferred from homology"/>
<dbReference type="GO" id="GO:0005953">
    <property type="term" value="C:CAAX-protein geranylgeranyltransferase complex"/>
    <property type="evidence" value="ECO:0007669"/>
    <property type="project" value="TreeGrafter"/>
</dbReference>
<dbReference type="Pfam" id="PF00432">
    <property type="entry name" value="Prenyltrans"/>
    <property type="match status" value="1"/>
</dbReference>
<comment type="cofactor">
    <cofactor evidence="1">
        <name>Zn(2+)</name>
        <dbReference type="ChEBI" id="CHEBI:29105"/>
    </cofactor>
</comment>
<accession>A0A165UV27</accession>
<evidence type="ECO:0000256" key="7">
    <source>
        <dbReference type="ARBA" id="ARBA00022833"/>
    </source>
</evidence>
<protein>
    <submittedName>
        <fullName evidence="9">Terpenoid cyclases/Protein prenyltransferase</fullName>
    </submittedName>
</protein>
<evidence type="ECO:0000256" key="4">
    <source>
        <dbReference type="ARBA" id="ARBA00022679"/>
    </source>
</evidence>
<evidence type="ECO:0000256" key="2">
    <source>
        <dbReference type="ARBA" id="ARBA00010497"/>
    </source>
</evidence>
<gene>
    <name evidence="9" type="ORF">NEOLEDRAFT_1057724</name>
</gene>
<dbReference type="PANTHER" id="PTHR11774">
    <property type="entry name" value="GERANYLGERANYL TRANSFERASE TYPE BETA SUBUNIT"/>
    <property type="match status" value="1"/>
</dbReference>
<keyword evidence="6" id="KW-0677">Repeat</keyword>
<dbReference type="InterPro" id="IPR008930">
    <property type="entry name" value="Terpenoid_cyclase/PrenylTrfase"/>
</dbReference>
<dbReference type="InterPro" id="IPR001330">
    <property type="entry name" value="Prenyltrans"/>
</dbReference>
<dbReference type="FunCoup" id="A0A165UV27">
    <property type="interactions" value="263"/>
</dbReference>
<evidence type="ECO:0000256" key="1">
    <source>
        <dbReference type="ARBA" id="ARBA00001947"/>
    </source>
</evidence>
<dbReference type="AlphaFoldDB" id="A0A165UV27"/>
<dbReference type="GO" id="GO:0046872">
    <property type="term" value="F:metal ion binding"/>
    <property type="evidence" value="ECO:0007669"/>
    <property type="project" value="UniProtKB-KW"/>
</dbReference>
<dbReference type="InterPro" id="IPR045089">
    <property type="entry name" value="PGGT1B-like"/>
</dbReference>
<dbReference type="EMBL" id="KV425556">
    <property type="protein sequence ID" value="KZT28744.1"/>
    <property type="molecule type" value="Genomic_DNA"/>
</dbReference>
<keyword evidence="3" id="KW-0637">Prenyltransferase</keyword>
<dbReference type="Proteomes" id="UP000076761">
    <property type="component" value="Unassembled WGS sequence"/>
</dbReference>
<dbReference type="PANTHER" id="PTHR11774:SF4">
    <property type="entry name" value="GERANYLGERANYL TRANSFERASE TYPE-1 SUBUNIT BETA"/>
    <property type="match status" value="1"/>
</dbReference>
<dbReference type="InParanoid" id="A0A165UV27"/>
<dbReference type="GO" id="GO:0004662">
    <property type="term" value="F:CAAX-protein geranylgeranyltransferase activity"/>
    <property type="evidence" value="ECO:0007669"/>
    <property type="project" value="TreeGrafter"/>
</dbReference>
<feature type="domain" description="Prenyltransferase alpha-alpha toroid" evidence="8">
    <location>
        <begin position="11"/>
        <end position="353"/>
    </location>
</feature>
<comment type="similarity">
    <text evidence="2">Belongs to the protein prenyltransferase subunit beta family.</text>
</comment>
<sequence length="375" mass="41296">MSESPEPLPKLSRNGHALHCVRCLSGLPSSQTEMDASRRLALVFYCLGSLDLLGVLESKSTDSDRESWREWVWEQQATGKYGTGFRPSPFMTGAGSKPVCPLPPPPRWGTYSDYDTPHLIMTYTALLSLSILHDDFSSLDHPGLLKFLYHCQRSDGSFCSFPNSTESDLRSVYCAFAISSMLDDWSGIDVPRALAFIGRCRTYEGGYGQEPYAEAQGGTTYCALAAIHLVLSSHSIPSSPLTPAQRAQTIRWLVHNQHASGGFRGRTEKDPDACYCFWCGASLQILGVKALVDSGPLTQFLAKCQFKFGGIAKAPGEHSDPFHTYLSLAALGIYPPAVPEESWKFDSLDPLLNAREDTARWAWSKIPLKARGRTS</sequence>
<keyword evidence="10" id="KW-1185">Reference proteome</keyword>
<evidence type="ECO:0000313" key="9">
    <source>
        <dbReference type="EMBL" id="KZT28744.1"/>
    </source>
</evidence>
<reference evidence="9 10" key="1">
    <citation type="journal article" date="2016" name="Mol. Biol. Evol.">
        <title>Comparative Genomics of Early-Diverging Mushroom-Forming Fungi Provides Insights into the Origins of Lignocellulose Decay Capabilities.</title>
        <authorList>
            <person name="Nagy L.G."/>
            <person name="Riley R."/>
            <person name="Tritt A."/>
            <person name="Adam C."/>
            <person name="Daum C."/>
            <person name="Floudas D."/>
            <person name="Sun H."/>
            <person name="Yadav J.S."/>
            <person name="Pangilinan J."/>
            <person name="Larsson K.H."/>
            <person name="Matsuura K."/>
            <person name="Barry K."/>
            <person name="Labutti K."/>
            <person name="Kuo R."/>
            <person name="Ohm R.A."/>
            <person name="Bhattacharya S.S."/>
            <person name="Shirouzu T."/>
            <person name="Yoshinaga Y."/>
            <person name="Martin F.M."/>
            <person name="Grigoriev I.V."/>
            <person name="Hibbett D.S."/>
        </authorList>
    </citation>
    <scope>NUCLEOTIDE SEQUENCE [LARGE SCALE GENOMIC DNA]</scope>
    <source>
        <strain evidence="9 10">HHB14362 ss-1</strain>
    </source>
</reference>
<keyword evidence="5" id="KW-0479">Metal-binding</keyword>
<evidence type="ECO:0000256" key="6">
    <source>
        <dbReference type="ARBA" id="ARBA00022737"/>
    </source>
</evidence>
<evidence type="ECO:0000256" key="3">
    <source>
        <dbReference type="ARBA" id="ARBA00022602"/>
    </source>
</evidence>
<dbReference type="Gene3D" id="1.50.10.20">
    <property type="match status" value="1"/>
</dbReference>
<dbReference type="OrthoDB" id="24893at2759"/>
<organism evidence="9 10">
    <name type="scientific">Neolentinus lepideus HHB14362 ss-1</name>
    <dbReference type="NCBI Taxonomy" id="1314782"/>
    <lineage>
        <taxon>Eukaryota</taxon>
        <taxon>Fungi</taxon>
        <taxon>Dikarya</taxon>
        <taxon>Basidiomycota</taxon>
        <taxon>Agaricomycotina</taxon>
        <taxon>Agaricomycetes</taxon>
        <taxon>Gloeophyllales</taxon>
        <taxon>Gloeophyllaceae</taxon>
        <taxon>Neolentinus</taxon>
    </lineage>
</organism>
<evidence type="ECO:0000259" key="8">
    <source>
        <dbReference type="Pfam" id="PF00432"/>
    </source>
</evidence>
<name>A0A165UV27_9AGAM</name>